<feature type="region of interest" description="Disordered" evidence="6">
    <location>
        <begin position="511"/>
        <end position="574"/>
    </location>
</feature>
<dbReference type="GeneID" id="111246007"/>
<dbReference type="AlphaFoldDB" id="A0A7M7JF66"/>
<dbReference type="InterPro" id="IPR049589">
    <property type="entry name" value="NXP1_M-like"/>
</dbReference>
<feature type="compositionally biased region" description="Basic and acidic residues" evidence="6">
    <location>
        <begin position="529"/>
        <end position="541"/>
    </location>
</feature>
<feature type="region of interest" description="Disordered" evidence="6">
    <location>
        <begin position="208"/>
        <end position="371"/>
    </location>
</feature>
<dbReference type="Gene3D" id="1.10.10.580">
    <property type="entry name" value="Structural maintenance of chromosome 1. Chain E"/>
    <property type="match status" value="1"/>
</dbReference>
<dbReference type="CTD" id="3354896"/>
<feature type="compositionally biased region" description="Pro residues" evidence="6">
    <location>
        <begin position="658"/>
        <end position="674"/>
    </location>
</feature>
<evidence type="ECO:0000259" key="8">
    <source>
        <dbReference type="Pfam" id="PF04825"/>
    </source>
</evidence>
<dbReference type="InterPro" id="IPR023093">
    <property type="entry name" value="ScpA-like_C"/>
</dbReference>
<feature type="compositionally biased region" description="Basic and acidic residues" evidence="6">
    <location>
        <begin position="678"/>
        <end position="696"/>
    </location>
</feature>
<evidence type="ECO:0000256" key="5">
    <source>
        <dbReference type="ARBA" id="ARBA00023242"/>
    </source>
</evidence>
<feature type="compositionally biased region" description="Low complexity" evidence="6">
    <location>
        <begin position="341"/>
        <end position="352"/>
    </location>
</feature>
<evidence type="ECO:0000256" key="2">
    <source>
        <dbReference type="ARBA" id="ARBA00004286"/>
    </source>
</evidence>
<dbReference type="GO" id="GO:0008278">
    <property type="term" value="C:cohesin complex"/>
    <property type="evidence" value="ECO:0007669"/>
    <property type="project" value="InterPro"/>
</dbReference>
<evidence type="ECO:0008006" key="11">
    <source>
        <dbReference type="Google" id="ProtNLM"/>
    </source>
</evidence>
<dbReference type="Pfam" id="PF04825">
    <property type="entry name" value="Rad21_Rec8_N"/>
    <property type="match status" value="1"/>
</dbReference>
<keyword evidence="4" id="KW-0158">Chromosome</keyword>
<dbReference type="OrthoDB" id="10071381at2759"/>
<dbReference type="FunCoup" id="A0A7M7JF66">
    <property type="interactions" value="1931"/>
</dbReference>
<dbReference type="KEGG" id="vde:111246007"/>
<comment type="similarity">
    <text evidence="3">Belongs to the rad21 family.</text>
</comment>
<dbReference type="PANTHER" id="PTHR12585:SF69">
    <property type="entry name" value="FI11703P"/>
    <property type="match status" value="1"/>
</dbReference>
<evidence type="ECO:0000256" key="3">
    <source>
        <dbReference type="ARBA" id="ARBA00009870"/>
    </source>
</evidence>
<dbReference type="EnsemblMetazoa" id="XM_022795159">
    <property type="protein sequence ID" value="XP_022650894"/>
    <property type="gene ID" value="LOC111246007"/>
</dbReference>
<accession>A0A7M7JF66</accession>
<keyword evidence="5" id="KW-0539">Nucleus</keyword>
<evidence type="ECO:0000313" key="10">
    <source>
        <dbReference type="Proteomes" id="UP000594260"/>
    </source>
</evidence>
<feature type="domain" description="Rad21/Rec8-like protein N-terminal" evidence="8">
    <location>
        <begin position="1"/>
        <end position="104"/>
    </location>
</feature>
<dbReference type="PANTHER" id="PTHR12585">
    <property type="entry name" value="SCC1 / RAD21 FAMILY MEMBER"/>
    <property type="match status" value="1"/>
</dbReference>
<evidence type="ECO:0000256" key="6">
    <source>
        <dbReference type="SAM" id="MobiDB-lite"/>
    </source>
</evidence>
<dbReference type="InterPro" id="IPR039781">
    <property type="entry name" value="Rad21/Rec8-like"/>
</dbReference>
<dbReference type="CDD" id="cd21792">
    <property type="entry name" value="Rad21_Rec8_M_NXP1-like"/>
    <property type="match status" value="1"/>
</dbReference>
<dbReference type="RefSeq" id="XP_022650894.1">
    <property type="nucleotide sequence ID" value="XM_022795159.1"/>
</dbReference>
<proteinExistence type="inferred from homology"/>
<dbReference type="InterPro" id="IPR006910">
    <property type="entry name" value="Rad21_Rec8_N"/>
</dbReference>
<feature type="compositionally biased region" description="Low complexity" evidence="6">
    <location>
        <begin position="636"/>
        <end position="651"/>
    </location>
</feature>
<dbReference type="GO" id="GO:0005634">
    <property type="term" value="C:nucleus"/>
    <property type="evidence" value="ECO:0007669"/>
    <property type="project" value="UniProtKB-SubCell"/>
</dbReference>
<dbReference type="OMA" id="EDDIMQG"/>
<dbReference type="InterPro" id="IPR036390">
    <property type="entry name" value="WH_DNA-bd_sf"/>
</dbReference>
<evidence type="ECO:0000256" key="4">
    <source>
        <dbReference type="ARBA" id="ARBA00022454"/>
    </source>
</evidence>
<dbReference type="EnsemblMetazoa" id="XM_022795168">
    <property type="protein sequence ID" value="XP_022650903"/>
    <property type="gene ID" value="LOC111246007"/>
</dbReference>
<protein>
    <recommendedName>
        <fullName evidence="11">Double-strand-break repair protein rad21</fullName>
    </recommendedName>
</protein>
<dbReference type="RefSeq" id="XP_022650903.1">
    <property type="nucleotide sequence ID" value="XM_022795168.1"/>
</dbReference>
<dbReference type="Pfam" id="PF04824">
    <property type="entry name" value="Rad21_Rec8"/>
    <property type="match status" value="1"/>
</dbReference>
<organism evidence="9 10">
    <name type="scientific">Varroa destructor</name>
    <name type="common">Honeybee mite</name>
    <dbReference type="NCBI Taxonomy" id="109461"/>
    <lineage>
        <taxon>Eukaryota</taxon>
        <taxon>Metazoa</taxon>
        <taxon>Ecdysozoa</taxon>
        <taxon>Arthropoda</taxon>
        <taxon>Chelicerata</taxon>
        <taxon>Arachnida</taxon>
        <taxon>Acari</taxon>
        <taxon>Parasitiformes</taxon>
        <taxon>Mesostigmata</taxon>
        <taxon>Gamasina</taxon>
        <taxon>Dermanyssoidea</taxon>
        <taxon>Varroidae</taxon>
        <taxon>Varroa</taxon>
    </lineage>
</organism>
<evidence type="ECO:0000256" key="1">
    <source>
        <dbReference type="ARBA" id="ARBA00004123"/>
    </source>
</evidence>
<reference evidence="9" key="1">
    <citation type="submission" date="2021-01" db="UniProtKB">
        <authorList>
            <consortium name="EnsemblMetazoa"/>
        </authorList>
    </citation>
    <scope>IDENTIFICATION</scope>
</reference>
<sequence length="830" mass="90037">MFYAHFVLAKKGPLARIWLAAHWDKKLTKAHVFETNIESSVEGILQPKVKMALRTSGHLLLGIVRIYSRKAKYLLADCNEAFIKIKMAFRPGVVDLPEENREAAVQSITLPEVFHDFDIGMPDLPAIDMEAAITLNQSRAEDITLKEDYGMGLMNDEEQLYADMSFDADADIGRDATQLDFDSQSVNLTATEMSSHVNKENAPSLVGASQLAVGGPGGQSSLDAPLNDDGFGGNLDSAGLELENENEPRSDLYPPAPGGTEQEETDASKLEPAGLFDDTPITRRSAAAEAENAPMSDSESDYDIGPGGSMGVPSPPSSADGEVDDLDDINVQPPSLHDGSSQHGQQQQQSISNNDAMTPTMGHHGINASHISGGVNQIEQNQIGAELGMQATITAAPVPREEPETFTLAPLDASTVEQHAGPAVRRIPNRKRKLIIDEVKNISGEEMKSQLSDTSDIVTTLDLAPPTKRLMHWKETGGVEKLLSLPAVENRHSKYLQKLYQVHLVTRSVESDESLVAPPAPEEASEESDPVRERAESRLDDTTVASSQVSSNIAPPETPAAKRSRMEDVPPTPGRDFMGDMGGYQHAPATDYCNAPYTPFTPAPATPAHNQGDFNNTFPTPGIGNEEISANFDSLQSAQQQSGSTGASANGPGSMAPPQTPMHPPTTPMHPPATPMHGDLDHEDGPLDLPQHHHDDSDEEDAAQDRRGQGPAPEAQAADMGIGAEEAEGELPHVDEQADDETFEEFEERIQNKRTVQLLRHVKPALDAGRPVRFADLIKQNNNRKQVAQKFYTFLVLKKQQAVELTQQQAYDELYISVGPKYQQAFAVNE</sequence>
<dbReference type="GO" id="GO:0003682">
    <property type="term" value="F:chromatin binding"/>
    <property type="evidence" value="ECO:0007669"/>
    <property type="project" value="TreeGrafter"/>
</dbReference>
<dbReference type="InterPro" id="IPR006909">
    <property type="entry name" value="Rad21/Rec8_C_eu"/>
</dbReference>
<feature type="domain" description="Rad21/Rec8-like protein C-terminal eukaryotic" evidence="7">
    <location>
        <begin position="774"/>
        <end position="821"/>
    </location>
</feature>
<dbReference type="SUPFAM" id="SSF46785">
    <property type="entry name" value="Winged helix' DNA-binding domain"/>
    <property type="match status" value="1"/>
</dbReference>
<feature type="region of interest" description="Disordered" evidence="6">
    <location>
        <begin position="634"/>
        <end position="718"/>
    </location>
</feature>
<keyword evidence="10" id="KW-1185">Reference proteome</keyword>
<name>A0A7M7JF66_VARDE</name>
<feature type="compositionally biased region" description="Polar residues" evidence="6">
    <location>
        <begin position="543"/>
        <end position="553"/>
    </location>
</feature>
<dbReference type="GO" id="GO:1990414">
    <property type="term" value="P:replication-born double-strand break repair via sister chromatid exchange"/>
    <property type="evidence" value="ECO:0007669"/>
    <property type="project" value="TreeGrafter"/>
</dbReference>
<evidence type="ECO:0000259" key="7">
    <source>
        <dbReference type="Pfam" id="PF04824"/>
    </source>
</evidence>
<dbReference type="InParanoid" id="A0A7M7JF66"/>
<comment type="subcellular location">
    <subcellularLocation>
        <location evidence="2">Chromosome</location>
    </subcellularLocation>
    <subcellularLocation>
        <location evidence="1">Nucleus</location>
    </subcellularLocation>
</comment>
<evidence type="ECO:0000313" key="9">
    <source>
        <dbReference type="EnsemblMetazoa" id="XP_022650903"/>
    </source>
</evidence>
<dbReference type="Proteomes" id="UP000594260">
    <property type="component" value="Unplaced"/>
</dbReference>
<dbReference type="GO" id="GO:0007062">
    <property type="term" value="P:sister chromatid cohesion"/>
    <property type="evidence" value="ECO:0007669"/>
    <property type="project" value="InterPro"/>
</dbReference>